<evidence type="ECO:0008006" key="3">
    <source>
        <dbReference type="Google" id="ProtNLM"/>
    </source>
</evidence>
<dbReference type="GeneID" id="77946676"/>
<name>A0A873WA66_9CAUD</name>
<evidence type="ECO:0000313" key="2">
    <source>
        <dbReference type="Proteomes" id="UP000663144"/>
    </source>
</evidence>
<dbReference type="RefSeq" id="YP_010670471.1">
    <property type="nucleotide sequence ID" value="NC_070964.1"/>
</dbReference>
<accession>A0A873WA66</accession>
<proteinExistence type="predicted"/>
<sequence length="426" mass="46788">MAQWNKNTQDFLNQERSLFEVVNIADHWGEQTDWRPQFTGKNRFKVSPYQTTFFNTFQYGLETDIWETDITGTASAVHNPDDSNVVMSVGSTAGDKVIRQTRQVMRYIPGRVSMVSFAIRLETPVTGVRRRFGVFDVNNGAYFEDDGGTYSCVLRSKASGSVLETRVTRDNWNGDKLDGTGPSQITADPTAVQMINIEYEWYGAGQVIFSYTIDGETHVIHKFNTANRQNNVWCSTPFLPIRVEIENVTGAAGTGTHYIYQGSNSLTQEGEPEKLGTLVSYSNPITGTTLAAANTYYPVLSLRLKPADLAGIVLPRSLQVATNDNTNIFWRLVENPTLTGGTWIDHPNPDAITQVNTTATASTGGVVLLSGFTVGGGAQLIELDEKAALQIGRSSLGTVSDIYTLECASPNTNKAALAVLNWLEQR</sequence>
<protein>
    <recommendedName>
        <fullName evidence="3">Virion structural protein</fullName>
    </recommendedName>
</protein>
<organism evidence="1 2">
    <name type="scientific">Synechococcus phage S-H38</name>
    <dbReference type="NCBI Taxonomy" id="2783673"/>
    <lineage>
        <taxon>Viruses</taxon>
        <taxon>Duplodnaviria</taxon>
        <taxon>Heunggongvirae</taxon>
        <taxon>Uroviricota</taxon>
        <taxon>Caudoviricetes</taxon>
        <taxon>Pantevenvirales</taxon>
        <taxon>Kyanoviridae</taxon>
        <taxon>Yellowseavirus</taxon>
        <taxon>Yellowseavirus thirtyeight</taxon>
    </lineage>
</organism>
<dbReference type="KEGG" id="vg:77946676"/>
<evidence type="ECO:0000313" key="1">
    <source>
        <dbReference type="EMBL" id="QPB07980.1"/>
    </source>
</evidence>
<reference evidence="1" key="1">
    <citation type="submission" date="2020-10" db="EMBL/GenBank/DDBJ databases">
        <title>The Isolation and Genome Sequence of a Novel Cyanophage S-H38 from the Yellow Sea, China.</title>
        <authorList>
            <person name="Jiang T."/>
        </authorList>
    </citation>
    <scope>NUCLEOTIDE SEQUENCE</scope>
</reference>
<keyword evidence="2" id="KW-1185">Reference proteome</keyword>
<dbReference type="Proteomes" id="UP000663144">
    <property type="component" value="Segment"/>
</dbReference>
<dbReference type="EMBL" id="MW117965">
    <property type="protein sequence ID" value="QPB07980.1"/>
    <property type="molecule type" value="Genomic_DNA"/>
</dbReference>